<reference evidence="10" key="1">
    <citation type="submission" date="2016-11" db="EMBL/GenBank/DDBJ databases">
        <authorList>
            <person name="Varghese N."/>
            <person name="Submissions S."/>
        </authorList>
    </citation>
    <scope>NUCLEOTIDE SEQUENCE [LARGE SCALE GENOMIC DNA]</scope>
    <source>
        <strain evidence="10">DSM 12395</strain>
    </source>
</reference>
<evidence type="ECO:0000313" key="10">
    <source>
        <dbReference type="Proteomes" id="UP000184148"/>
    </source>
</evidence>
<dbReference type="SUPFAM" id="SSF54862">
    <property type="entry name" value="4Fe-4S ferredoxins"/>
    <property type="match status" value="1"/>
</dbReference>
<dbReference type="GO" id="GO:0051536">
    <property type="term" value="F:iron-sulfur cluster binding"/>
    <property type="evidence" value="ECO:0007669"/>
    <property type="project" value="UniProtKB-KW"/>
</dbReference>
<gene>
    <name evidence="9" type="ORF">SAMN02745133_01259</name>
</gene>
<evidence type="ECO:0000256" key="1">
    <source>
        <dbReference type="ARBA" id="ARBA00022448"/>
    </source>
</evidence>
<dbReference type="PANTHER" id="PTHR36923:SF3">
    <property type="entry name" value="FERREDOXIN"/>
    <property type="match status" value="1"/>
</dbReference>
<dbReference type="GO" id="GO:0009055">
    <property type="term" value="F:electron transfer activity"/>
    <property type="evidence" value="ECO:0007669"/>
    <property type="project" value="UniProtKB-UniRule"/>
</dbReference>
<dbReference type="InterPro" id="IPR017900">
    <property type="entry name" value="4Fe4S_Fe_S_CS"/>
</dbReference>
<feature type="region of interest" description="Disordered" evidence="7">
    <location>
        <begin position="42"/>
        <end position="62"/>
    </location>
</feature>
<evidence type="ECO:0000259" key="8">
    <source>
        <dbReference type="PROSITE" id="PS51379"/>
    </source>
</evidence>
<dbReference type="InterPro" id="IPR017896">
    <property type="entry name" value="4Fe4S_Fe-S-bd"/>
</dbReference>
<dbReference type="PRINTS" id="PR00352">
    <property type="entry name" value="3FE4SFRDOXIN"/>
</dbReference>
<feature type="domain" description="4Fe-4S ferredoxin-type" evidence="8">
    <location>
        <begin position="1"/>
        <end position="29"/>
    </location>
</feature>
<keyword evidence="2 6" id="KW-0479">Metal-binding</keyword>
<evidence type="ECO:0000256" key="4">
    <source>
        <dbReference type="ARBA" id="ARBA00023004"/>
    </source>
</evidence>
<dbReference type="Gene3D" id="3.30.70.20">
    <property type="match status" value="1"/>
</dbReference>
<dbReference type="Pfam" id="PF13370">
    <property type="entry name" value="Fer4_13"/>
    <property type="match status" value="1"/>
</dbReference>
<dbReference type="RefSeq" id="WP_073237422.1">
    <property type="nucleotide sequence ID" value="NZ_FQUY01000007.1"/>
</dbReference>
<dbReference type="PANTHER" id="PTHR36923">
    <property type="entry name" value="FERREDOXIN"/>
    <property type="match status" value="1"/>
</dbReference>
<keyword evidence="1 6" id="KW-0813">Transport</keyword>
<evidence type="ECO:0000256" key="3">
    <source>
        <dbReference type="ARBA" id="ARBA00022982"/>
    </source>
</evidence>
<keyword evidence="3 6" id="KW-0249">Electron transport</keyword>
<evidence type="ECO:0000256" key="7">
    <source>
        <dbReference type="SAM" id="MobiDB-lite"/>
    </source>
</evidence>
<sequence length="62" mass="6693">MKAVVDQDLCISCGACIDVCPEVFDWNDEEKAHAIVNEVPEGQEDQAKEAAEGCPTEAIKIS</sequence>
<dbReference type="InterPro" id="IPR051269">
    <property type="entry name" value="Fe-S_cluster_ET"/>
</dbReference>
<proteinExistence type="predicted"/>
<dbReference type="InterPro" id="IPR001080">
    <property type="entry name" value="3Fe4S_ferredoxin"/>
</dbReference>
<dbReference type="PROSITE" id="PS51379">
    <property type="entry name" value="4FE4S_FER_2"/>
    <property type="match status" value="1"/>
</dbReference>
<dbReference type="OrthoDB" id="9803319at2"/>
<evidence type="ECO:0000256" key="2">
    <source>
        <dbReference type="ARBA" id="ARBA00022723"/>
    </source>
</evidence>
<organism evidence="9 10">
    <name type="scientific">Desulforamulus putei DSM 12395</name>
    <dbReference type="NCBI Taxonomy" id="1121429"/>
    <lineage>
        <taxon>Bacteria</taxon>
        <taxon>Bacillati</taxon>
        <taxon>Bacillota</taxon>
        <taxon>Clostridia</taxon>
        <taxon>Eubacteriales</taxon>
        <taxon>Peptococcaceae</taxon>
        <taxon>Desulforamulus</taxon>
    </lineage>
</organism>
<keyword evidence="10" id="KW-1185">Reference proteome</keyword>
<protein>
    <recommendedName>
        <fullName evidence="6">Ferredoxin</fullName>
    </recommendedName>
</protein>
<accession>A0A1M4WVC0</accession>
<keyword evidence="4 6" id="KW-0408">Iron</keyword>
<evidence type="ECO:0000313" key="9">
    <source>
        <dbReference type="EMBL" id="SHE85003.1"/>
    </source>
</evidence>
<dbReference type="AlphaFoldDB" id="A0A1M4WVC0"/>
<dbReference type="GO" id="GO:0005506">
    <property type="term" value="F:iron ion binding"/>
    <property type="evidence" value="ECO:0007669"/>
    <property type="project" value="UniProtKB-UniRule"/>
</dbReference>
<evidence type="ECO:0000256" key="5">
    <source>
        <dbReference type="ARBA" id="ARBA00023014"/>
    </source>
</evidence>
<dbReference type="EMBL" id="FQUY01000007">
    <property type="protein sequence ID" value="SHE85003.1"/>
    <property type="molecule type" value="Genomic_DNA"/>
</dbReference>
<dbReference type="Proteomes" id="UP000184148">
    <property type="component" value="Unassembled WGS sequence"/>
</dbReference>
<comment type="function">
    <text evidence="6">Ferredoxins are iron-sulfur proteins that transfer electrons in a wide variety of metabolic reactions.</text>
</comment>
<evidence type="ECO:0000256" key="6">
    <source>
        <dbReference type="RuleBase" id="RU368020"/>
    </source>
</evidence>
<dbReference type="PROSITE" id="PS00198">
    <property type="entry name" value="4FE4S_FER_1"/>
    <property type="match status" value="1"/>
</dbReference>
<name>A0A1M4WVC0_9FIRM</name>
<keyword evidence="5 6" id="KW-0411">Iron-sulfur</keyword>
<dbReference type="STRING" id="1121429.SAMN02745133_01259"/>